<gene>
    <name evidence="13" type="ORF">SAMN05421547_13936</name>
</gene>
<dbReference type="PRINTS" id="PR00184">
    <property type="entry name" value="NEISSPPORIN"/>
</dbReference>
<proteinExistence type="predicted"/>
<dbReference type="Pfam" id="PF13609">
    <property type="entry name" value="Porin_4"/>
    <property type="match status" value="1"/>
</dbReference>
<feature type="domain" description="Porin" evidence="12">
    <location>
        <begin position="12"/>
        <end position="350"/>
    </location>
</feature>
<dbReference type="PANTHER" id="PTHR34501">
    <property type="entry name" value="PROTEIN YDDL-RELATED"/>
    <property type="match status" value="1"/>
</dbReference>
<evidence type="ECO:0000256" key="3">
    <source>
        <dbReference type="ARBA" id="ARBA00022448"/>
    </source>
</evidence>
<keyword evidence="3" id="KW-0813">Transport</keyword>
<reference evidence="13 14" key="1">
    <citation type="submission" date="2016-10" db="EMBL/GenBank/DDBJ databases">
        <authorList>
            <person name="de Groot N.N."/>
        </authorList>
    </citation>
    <scope>NUCLEOTIDE SEQUENCE [LARGE SCALE GENOMIC DNA]</scope>
    <source>
        <strain evidence="13 14">LMG 24775</strain>
    </source>
</reference>
<dbReference type="GO" id="GO:0009279">
    <property type="term" value="C:cell outer membrane"/>
    <property type="evidence" value="ECO:0007669"/>
    <property type="project" value="UniProtKB-SubCell"/>
</dbReference>
<keyword evidence="6 11" id="KW-0732">Signal</keyword>
<dbReference type="SUPFAM" id="SSF56935">
    <property type="entry name" value="Porins"/>
    <property type="match status" value="1"/>
</dbReference>
<keyword evidence="9" id="KW-0472">Membrane</keyword>
<dbReference type="AlphaFoldDB" id="A0A1H3U852"/>
<comment type="subcellular location">
    <subcellularLocation>
        <location evidence="1">Cell outer membrane</location>
        <topology evidence="1">Multi-pass membrane protein</topology>
    </subcellularLocation>
</comment>
<dbReference type="GO" id="GO:0046930">
    <property type="term" value="C:pore complex"/>
    <property type="evidence" value="ECO:0007669"/>
    <property type="project" value="UniProtKB-KW"/>
</dbReference>
<dbReference type="GO" id="GO:0006811">
    <property type="term" value="P:monoatomic ion transport"/>
    <property type="evidence" value="ECO:0007669"/>
    <property type="project" value="UniProtKB-KW"/>
</dbReference>
<feature type="signal peptide" evidence="11">
    <location>
        <begin position="1"/>
        <end position="29"/>
    </location>
</feature>
<evidence type="ECO:0000256" key="11">
    <source>
        <dbReference type="SAM" id="SignalP"/>
    </source>
</evidence>
<protein>
    <submittedName>
        <fullName evidence="13">Outer membrane protein (Porin)</fullName>
    </submittedName>
</protein>
<evidence type="ECO:0000256" key="2">
    <source>
        <dbReference type="ARBA" id="ARBA00011233"/>
    </source>
</evidence>
<comment type="subunit">
    <text evidence="2">Homotrimer.</text>
</comment>
<evidence type="ECO:0000256" key="4">
    <source>
        <dbReference type="ARBA" id="ARBA00022452"/>
    </source>
</evidence>
<dbReference type="Gene3D" id="2.40.160.10">
    <property type="entry name" value="Porin"/>
    <property type="match status" value="1"/>
</dbReference>
<dbReference type="InterPro" id="IPR002299">
    <property type="entry name" value="Porin_Neis"/>
</dbReference>
<evidence type="ECO:0000313" key="14">
    <source>
        <dbReference type="Proteomes" id="UP000183417"/>
    </source>
</evidence>
<dbReference type="GeneID" id="94691578"/>
<dbReference type="PANTHER" id="PTHR34501:SF9">
    <property type="entry name" value="MAJOR OUTER MEMBRANE PROTEIN P.IA"/>
    <property type="match status" value="1"/>
</dbReference>
<evidence type="ECO:0000256" key="9">
    <source>
        <dbReference type="ARBA" id="ARBA00023136"/>
    </source>
</evidence>
<evidence type="ECO:0000256" key="8">
    <source>
        <dbReference type="ARBA" id="ARBA00023114"/>
    </source>
</evidence>
<sequence length="382" mass="40082">MKTTPSPRTLAATAVLALAGSGASFGAFAQGTSSVTLYGIVDVGVEHLNNVAAGGGLSRMPSTTSMVPSRWGLRGSEDLGGGLKAIYTLESGFAPDQGTFNQGGRGFGRQSWVGLGGNWGSLTMGRQNSMLFWSLLDSDIIGPAVFAMGSLDAYIPNSRADNMLAWRGNFGGLALGAGYSFGRDTVNAGPSPAGTNCPGESGSDTQACRQWSLYAKYDTPAWGVALGYEQQNGRTPASSTDPVFGGMNSSAKHDERLHLGGYFKLAGVKIGGGLLRRDNDGDAVKPRSNLWYVGASYPVTEALVLETQWLTLRYRGVSGYDSDLLVARAIYNLSKRTAVYTQLGHIRNDRLATVSVSGGAPGSNTAPGRSQTGINVGIRHMF</sequence>
<dbReference type="EMBL" id="FNPE01000039">
    <property type="protein sequence ID" value="SDZ58653.1"/>
    <property type="molecule type" value="Genomic_DNA"/>
</dbReference>
<keyword evidence="4" id="KW-1134">Transmembrane beta strand</keyword>
<evidence type="ECO:0000256" key="6">
    <source>
        <dbReference type="ARBA" id="ARBA00022729"/>
    </source>
</evidence>
<organism evidence="13 14">
    <name type="scientific">Delftia lacustris</name>
    <dbReference type="NCBI Taxonomy" id="558537"/>
    <lineage>
        <taxon>Bacteria</taxon>
        <taxon>Pseudomonadati</taxon>
        <taxon>Pseudomonadota</taxon>
        <taxon>Betaproteobacteria</taxon>
        <taxon>Burkholderiales</taxon>
        <taxon>Comamonadaceae</taxon>
        <taxon>Delftia</taxon>
    </lineage>
</organism>
<evidence type="ECO:0000256" key="1">
    <source>
        <dbReference type="ARBA" id="ARBA00004571"/>
    </source>
</evidence>
<dbReference type="CDD" id="cd00342">
    <property type="entry name" value="gram_neg_porins"/>
    <property type="match status" value="1"/>
</dbReference>
<dbReference type="GO" id="GO:0015288">
    <property type="term" value="F:porin activity"/>
    <property type="evidence" value="ECO:0007669"/>
    <property type="project" value="UniProtKB-KW"/>
</dbReference>
<keyword evidence="10" id="KW-0998">Cell outer membrane</keyword>
<evidence type="ECO:0000313" key="13">
    <source>
        <dbReference type="EMBL" id="SDZ58653.1"/>
    </source>
</evidence>
<feature type="chain" id="PRO_5010350534" evidence="11">
    <location>
        <begin position="30"/>
        <end position="382"/>
    </location>
</feature>
<evidence type="ECO:0000256" key="7">
    <source>
        <dbReference type="ARBA" id="ARBA00023065"/>
    </source>
</evidence>
<name>A0A1H3U852_9BURK</name>
<dbReference type="Proteomes" id="UP000183417">
    <property type="component" value="Unassembled WGS sequence"/>
</dbReference>
<dbReference type="InterPro" id="IPR033900">
    <property type="entry name" value="Gram_neg_porin_domain"/>
</dbReference>
<evidence type="ECO:0000256" key="5">
    <source>
        <dbReference type="ARBA" id="ARBA00022692"/>
    </source>
</evidence>
<dbReference type="InterPro" id="IPR023614">
    <property type="entry name" value="Porin_dom_sf"/>
</dbReference>
<keyword evidence="5" id="KW-0812">Transmembrane</keyword>
<evidence type="ECO:0000259" key="12">
    <source>
        <dbReference type="Pfam" id="PF13609"/>
    </source>
</evidence>
<dbReference type="RefSeq" id="WP_016450572.1">
    <property type="nucleotide sequence ID" value="NZ_AP025556.1"/>
</dbReference>
<keyword evidence="8" id="KW-0626">Porin</keyword>
<keyword evidence="7" id="KW-0406">Ion transport</keyword>
<evidence type="ECO:0000256" key="10">
    <source>
        <dbReference type="ARBA" id="ARBA00023237"/>
    </source>
</evidence>
<dbReference type="InterPro" id="IPR050298">
    <property type="entry name" value="Gram-neg_bact_OMP"/>
</dbReference>
<accession>A0A1H3U852</accession>